<dbReference type="HOGENOM" id="CLU_005070_4_2_11"/>
<dbReference type="eggNOG" id="COG0542">
    <property type="taxonomic scope" value="Bacteria"/>
</dbReference>
<dbReference type="InterPro" id="IPR001270">
    <property type="entry name" value="ClpA/B"/>
</dbReference>
<dbReference type="SUPFAM" id="SSF52540">
    <property type="entry name" value="P-loop containing nucleoside triphosphate hydrolases"/>
    <property type="match status" value="2"/>
</dbReference>
<dbReference type="Pfam" id="PF07724">
    <property type="entry name" value="AAA_2"/>
    <property type="match status" value="1"/>
</dbReference>
<gene>
    <name evidence="12" type="primary">clpB</name>
    <name evidence="14" type="ordered locus">Ndas_5467</name>
</gene>
<evidence type="ECO:0000313" key="15">
    <source>
        <dbReference type="Proteomes" id="UP000002219"/>
    </source>
</evidence>
<sequence>MNYKLTKKSQEALSVAIRRATTDGSPQTEPVHLLAALLDQAEGITRPLLKEVGANPDALRDKVEAAVGALPKAAGSTVSSPSSSRQLIVSINTAAQRAQQMEDEYVSTEHLLVGLAADGGEASKLLTEAGATPDALLEGFERVRGSGKVTSENPEDTYQALEKYGVDLTERAREGKVDPVIGRDGEIRRVVQVLSRRTKNNPVLIGEPGVGKTAVVEGLAQRIVAGDVPQSLVGKRLVSLDLSAMVAGAKYRGEFEERLKAVLSEIKESEGQVITFIDELHTMVGAGAAEGAMDAGNMLKPMLARGELRMVGATTLDEYREKIEKDPALERRFQQVMVGEPSAADTIAILRGLKGRYEAHHKVQIADSALVAAATLSDRYITARFLPDKAIDLIDEAASRLRMEIDSSPVEIDELQRTVDRLKMEEMALDKESDPASRQRLERLRADLADRQEQLNGLVARWEQEKAGLNRVGELKGQLDDLRTRAELAQREGDFGEASRLMYGDIPQLEKQVEEASRDEERAASRGDAAMVKEEVGADEVADVVSAWTGIPVGRLMEGETSKLLRMEDELGRRLIGQKDAVAAVSDAVRRARAGISDPDRPTGSFLFLGPTGVGKTELAKALAEFLFDDERAIVRIDMSEYSEKHSVSRLVGAPPGYVGYEEGGQLTEAVRRRPYTVVLLDEVEKAHLEVFDTLLQVLDDGRLTDGQGRQVDFRNTILILTSNLGSQFLVDQSLEESVRRDRVLDVVRATFKPEFLNRLDDVIMFDALSTEDLTRIVDLQIDKLARRLADRRLGLEVTEGAREWLALTGYDPNYGARPLRRLVQSSIGDPLARELLSGDLAEGATVVVDVDEGADRLRVTSRGAEEAPVA</sequence>
<keyword evidence="12" id="KW-0963">Cytoplasm</keyword>
<evidence type="ECO:0000256" key="4">
    <source>
        <dbReference type="ARBA" id="ARBA00022741"/>
    </source>
</evidence>
<evidence type="ECO:0000256" key="12">
    <source>
        <dbReference type="RuleBase" id="RU362034"/>
    </source>
</evidence>
<dbReference type="PANTHER" id="PTHR11638:SF18">
    <property type="entry name" value="HEAT SHOCK PROTEIN 104"/>
    <property type="match status" value="1"/>
</dbReference>
<dbReference type="Proteomes" id="UP000002219">
    <property type="component" value="Chromosome 2"/>
</dbReference>
<dbReference type="PROSITE" id="PS00871">
    <property type="entry name" value="CLPAB_2"/>
    <property type="match status" value="1"/>
</dbReference>
<evidence type="ECO:0000256" key="8">
    <source>
        <dbReference type="ARBA" id="ARBA00023186"/>
    </source>
</evidence>
<keyword evidence="8 11" id="KW-0143">Chaperone</keyword>
<dbReference type="SUPFAM" id="SSF81923">
    <property type="entry name" value="Double Clp-N motif"/>
    <property type="match status" value="1"/>
</dbReference>
<dbReference type="InterPro" id="IPR019489">
    <property type="entry name" value="Clp_ATPase_C"/>
</dbReference>
<dbReference type="GeneID" id="91487686"/>
<dbReference type="GO" id="GO:0016887">
    <property type="term" value="F:ATP hydrolysis activity"/>
    <property type="evidence" value="ECO:0007669"/>
    <property type="project" value="InterPro"/>
</dbReference>
<protein>
    <recommendedName>
        <fullName evidence="12">Chaperone protein ClpB</fullName>
    </recommendedName>
</protein>
<feature type="coiled-coil region" evidence="12">
    <location>
        <begin position="412"/>
        <end position="526"/>
    </location>
</feature>
<dbReference type="FunFam" id="1.10.8.60:FF:000017">
    <property type="entry name" value="ATP-dependent chaperone ClpB"/>
    <property type="match status" value="1"/>
</dbReference>
<dbReference type="PRINTS" id="PR00300">
    <property type="entry name" value="CLPPROTEASEA"/>
</dbReference>
<comment type="subunit">
    <text evidence="9">Homohexamer. The oligomerization is ATP-dependent.</text>
</comment>
<dbReference type="InterPro" id="IPR017730">
    <property type="entry name" value="Chaperonin_ClpB"/>
</dbReference>
<dbReference type="InterPro" id="IPR027417">
    <property type="entry name" value="P-loop_NTPase"/>
</dbReference>
<name>D7B9I8_NOCDD</name>
<dbReference type="GO" id="GO:0005737">
    <property type="term" value="C:cytoplasm"/>
    <property type="evidence" value="ECO:0007669"/>
    <property type="project" value="UniProtKB-SubCell"/>
</dbReference>
<dbReference type="FunFam" id="3.40.50.300:FF:000025">
    <property type="entry name" value="ATP-dependent Clp protease subunit"/>
    <property type="match status" value="1"/>
</dbReference>
<evidence type="ECO:0000256" key="9">
    <source>
        <dbReference type="ARBA" id="ARBA00026057"/>
    </source>
</evidence>
<dbReference type="Pfam" id="PF10431">
    <property type="entry name" value="ClpB_D2-small"/>
    <property type="match status" value="1"/>
</dbReference>
<proteinExistence type="inferred from homology"/>
<dbReference type="NCBIfam" id="TIGR03346">
    <property type="entry name" value="chaperone_ClpB"/>
    <property type="match status" value="1"/>
</dbReference>
<dbReference type="CDD" id="cd19499">
    <property type="entry name" value="RecA-like_ClpB_Hsp104-like"/>
    <property type="match status" value="1"/>
</dbReference>
<dbReference type="FunFam" id="3.40.50.300:FF:000120">
    <property type="entry name" value="ATP-dependent chaperone ClpB"/>
    <property type="match status" value="1"/>
</dbReference>
<dbReference type="Pfam" id="PF02861">
    <property type="entry name" value="Clp_N"/>
    <property type="match status" value="1"/>
</dbReference>
<dbReference type="PANTHER" id="PTHR11638">
    <property type="entry name" value="ATP-DEPENDENT CLP PROTEASE"/>
    <property type="match status" value="1"/>
</dbReference>
<dbReference type="Gene3D" id="3.40.50.300">
    <property type="entry name" value="P-loop containing nucleotide triphosphate hydrolases"/>
    <property type="match status" value="3"/>
</dbReference>
<dbReference type="SMART" id="SM01086">
    <property type="entry name" value="ClpB_D2-small"/>
    <property type="match status" value="1"/>
</dbReference>
<dbReference type="InterPro" id="IPR003593">
    <property type="entry name" value="AAA+_ATPase"/>
</dbReference>
<comment type="function">
    <text evidence="12">Part of a stress-induced multi-chaperone system, it is involved in the recovery of the cell from heat-induced damage, in cooperation with DnaK, DnaJ and GrpE.</text>
</comment>
<evidence type="ECO:0000259" key="13">
    <source>
        <dbReference type="PROSITE" id="PS51903"/>
    </source>
</evidence>
<dbReference type="PROSITE" id="PS51903">
    <property type="entry name" value="CLP_R"/>
    <property type="match status" value="1"/>
</dbReference>
<keyword evidence="6 12" id="KW-0346">Stress response</keyword>
<evidence type="ECO:0000256" key="7">
    <source>
        <dbReference type="ARBA" id="ARBA00023054"/>
    </source>
</evidence>
<dbReference type="AlphaFoldDB" id="D7B9I8"/>
<comment type="subcellular location">
    <subcellularLocation>
        <location evidence="1 12">Cytoplasm</location>
    </subcellularLocation>
</comment>
<dbReference type="OrthoDB" id="3170949at2"/>
<dbReference type="GO" id="GO:0042026">
    <property type="term" value="P:protein refolding"/>
    <property type="evidence" value="ECO:0007669"/>
    <property type="project" value="UniProtKB-UniRule"/>
</dbReference>
<keyword evidence="4 11" id="KW-0547">Nucleotide-binding</keyword>
<reference evidence="14 15" key="1">
    <citation type="journal article" date="2010" name="Stand. Genomic Sci.">
        <title>Complete genome sequence of Nocardiopsis dassonvillei type strain (IMRU 509).</title>
        <authorList>
            <person name="Sun H."/>
            <person name="Lapidus A."/>
            <person name="Nolan M."/>
            <person name="Lucas S."/>
            <person name="Del Rio T.G."/>
            <person name="Tice H."/>
            <person name="Cheng J.F."/>
            <person name="Tapia R."/>
            <person name="Han C."/>
            <person name="Goodwin L."/>
            <person name="Pitluck S."/>
            <person name="Pagani I."/>
            <person name="Ivanova N."/>
            <person name="Mavromatis K."/>
            <person name="Mikhailova N."/>
            <person name="Pati A."/>
            <person name="Chen A."/>
            <person name="Palaniappan K."/>
            <person name="Land M."/>
            <person name="Hauser L."/>
            <person name="Chang Y.J."/>
            <person name="Jeffries C.D."/>
            <person name="Djao O.D."/>
            <person name="Rohde M."/>
            <person name="Sikorski J."/>
            <person name="Goker M."/>
            <person name="Woyke T."/>
            <person name="Bristow J."/>
            <person name="Eisen J.A."/>
            <person name="Markowitz V."/>
            <person name="Hugenholtz P."/>
            <person name="Kyrpides N.C."/>
            <person name="Klenk H.P."/>
        </authorList>
    </citation>
    <scope>NUCLEOTIDE SEQUENCE [LARGE SCALE GENOMIC DNA]</scope>
    <source>
        <strain evidence="15">ATCC 23218 / DSM 43111 / CIP 107115 / JCM 7437 / KCTC 9190 / NBRC 14626 / NCTC 10488 / NRRL B-5397 / IMRU 509</strain>
        <plasmid evidence="15">Chromosome 2</plasmid>
    </source>
</reference>
<evidence type="ECO:0000313" key="14">
    <source>
        <dbReference type="EMBL" id="ADH70846.1"/>
    </source>
</evidence>
<evidence type="ECO:0000256" key="11">
    <source>
        <dbReference type="RuleBase" id="RU004432"/>
    </source>
</evidence>
<dbReference type="InterPro" id="IPR036628">
    <property type="entry name" value="Clp_N_dom_sf"/>
</dbReference>
<feature type="domain" description="Clp R" evidence="13">
    <location>
        <begin position="1"/>
        <end position="146"/>
    </location>
</feature>
<dbReference type="InterPro" id="IPR050130">
    <property type="entry name" value="ClpA_ClpB"/>
</dbReference>
<dbReference type="Pfam" id="PF17871">
    <property type="entry name" value="AAA_lid_9"/>
    <property type="match status" value="1"/>
</dbReference>
<dbReference type="Gene3D" id="1.10.1780.10">
    <property type="entry name" value="Clp, N-terminal domain"/>
    <property type="match status" value="1"/>
</dbReference>
<dbReference type="KEGG" id="nda:Ndas_5467"/>
<evidence type="ECO:0000256" key="3">
    <source>
        <dbReference type="ARBA" id="ARBA00022737"/>
    </source>
</evidence>
<dbReference type="FunFam" id="3.40.50.300:FF:000010">
    <property type="entry name" value="Chaperone clpB 1, putative"/>
    <property type="match status" value="1"/>
</dbReference>
<dbReference type="PROSITE" id="PS00870">
    <property type="entry name" value="CLPAB_1"/>
    <property type="match status" value="1"/>
</dbReference>
<keyword evidence="5 11" id="KW-0067">ATP-binding</keyword>
<accession>D7B9I8</accession>
<dbReference type="InterPro" id="IPR041546">
    <property type="entry name" value="ClpA/ClpB_AAA_lid"/>
</dbReference>
<comment type="similarity">
    <text evidence="2 11">Belongs to the ClpA/ClpB family.</text>
</comment>
<dbReference type="RefSeq" id="WP_013156453.1">
    <property type="nucleotide sequence ID" value="NC_014211.1"/>
</dbReference>
<evidence type="ECO:0000256" key="10">
    <source>
        <dbReference type="PROSITE-ProRule" id="PRU01251"/>
    </source>
</evidence>
<keyword evidence="7 12" id="KW-0175">Coiled coil</keyword>
<organism evidence="14 15">
    <name type="scientific">Nocardiopsis dassonvillei (strain ATCC 23218 / DSM 43111 / CIP 107115 / JCM 7437 / KCTC 9190 / NBRC 14626 / NCTC 10488 / NRRL B-5397 / IMRU 509)</name>
    <name type="common">Actinomadura dassonvillei</name>
    <dbReference type="NCBI Taxonomy" id="446468"/>
    <lineage>
        <taxon>Bacteria</taxon>
        <taxon>Bacillati</taxon>
        <taxon>Actinomycetota</taxon>
        <taxon>Actinomycetes</taxon>
        <taxon>Streptosporangiales</taxon>
        <taxon>Nocardiopsidaceae</taxon>
        <taxon>Nocardiopsis</taxon>
    </lineage>
</organism>
<dbReference type="InterPro" id="IPR028299">
    <property type="entry name" value="ClpA/B_CS2"/>
</dbReference>
<dbReference type="Pfam" id="PF00004">
    <property type="entry name" value="AAA"/>
    <property type="match status" value="1"/>
</dbReference>
<dbReference type="CDD" id="cd00009">
    <property type="entry name" value="AAA"/>
    <property type="match status" value="1"/>
</dbReference>
<comment type="subunit">
    <text evidence="12">Homohexamer; The oligomerization is ATP-dependent.</text>
</comment>
<evidence type="ECO:0000256" key="5">
    <source>
        <dbReference type="ARBA" id="ARBA00022840"/>
    </source>
</evidence>
<dbReference type="GO" id="GO:0005524">
    <property type="term" value="F:ATP binding"/>
    <property type="evidence" value="ECO:0007669"/>
    <property type="project" value="UniProtKB-UniRule"/>
</dbReference>
<keyword evidence="3 10" id="KW-0677">Repeat</keyword>
<dbReference type="InterPro" id="IPR018368">
    <property type="entry name" value="ClpA/B_CS1"/>
</dbReference>
<dbReference type="InterPro" id="IPR004176">
    <property type="entry name" value="Clp_R_N"/>
</dbReference>
<geneLocation type="plasmid" evidence="15">
    <name>pNDAS01</name>
</geneLocation>
<evidence type="ECO:0000256" key="2">
    <source>
        <dbReference type="ARBA" id="ARBA00008675"/>
    </source>
</evidence>
<keyword evidence="15" id="KW-1185">Reference proteome</keyword>
<dbReference type="GO" id="GO:0034605">
    <property type="term" value="P:cellular response to heat"/>
    <property type="evidence" value="ECO:0007669"/>
    <property type="project" value="TreeGrafter"/>
</dbReference>
<evidence type="ECO:0000256" key="6">
    <source>
        <dbReference type="ARBA" id="ARBA00023016"/>
    </source>
</evidence>
<dbReference type="Gene3D" id="1.10.8.60">
    <property type="match status" value="1"/>
</dbReference>
<dbReference type="STRING" id="446468.Ndas_5467"/>
<dbReference type="InterPro" id="IPR003959">
    <property type="entry name" value="ATPase_AAA_core"/>
</dbReference>
<dbReference type="SMART" id="SM00382">
    <property type="entry name" value="AAA"/>
    <property type="match status" value="2"/>
</dbReference>
<dbReference type="EMBL" id="CP002041">
    <property type="protein sequence ID" value="ADH70846.1"/>
    <property type="molecule type" value="Genomic_DNA"/>
</dbReference>
<evidence type="ECO:0000256" key="1">
    <source>
        <dbReference type="ARBA" id="ARBA00004496"/>
    </source>
</evidence>